<feature type="compositionally biased region" description="Basic and acidic residues" evidence="2">
    <location>
        <begin position="423"/>
        <end position="437"/>
    </location>
</feature>
<evidence type="ECO:0000256" key="2">
    <source>
        <dbReference type="SAM" id="MobiDB-lite"/>
    </source>
</evidence>
<protein>
    <submittedName>
        <fullName evidence="3">Uncharacterized protein</fullName>
    </submittedName>
</protein>
<dbReference type="Pfam" id="PF05558">
    <property type="entry name" value="DREPP"/>
    <property type="match status" value="1"/>
</dbReference>
<feature type="compositionally biased region" description="Low complexity" evidence="2">
    <location>
        <begin position="507"/>
        <end position="548"/>
    </location>
</feature>
<feature type="compositionally biased region" description="Polar residues" evidence="2">
    <location>
        <begin position="549"/>
        <end position="561"/>
    </location>
</feature>
<feature type="compositionally biased region" description="Basic and acidic residues" evidence="2">
    <location>
        <begin position="354"/>
        <end position="363"/>
    </location>
</feature>
<feature type="region of interest" description="Disordered" evidence="2">
    <location>
        <begin position="151"/>
        <end position="177"/>
    </location>
</feature>
<feature type="region of interest" description="Disordered" evidence="2">
    <location>
        <begin position="866"/>
        <end position="894"/>
    </location>
</feature>
<feature type="compositionally biased region" description="Basic and acidic residues" evidence="2">
    <location>
        <begin position="1700"/>
        <end position="1713"/>
    </location>
</feature>
<feature type="region of interest" description="Disordered" evidence="2">
    <location>
        <begin position="387"/>
        <end position="563"/>
    </location>
</feature>
<feature type="coiled-coil region" evidence="1">
    <location>
        <begin position="11"/>
        <end position="38"/>
    </location>
</feature>
<evidence type="ECO:0000313" key="3">
    <source>
        <dbReference type="EMBL" id="CAK9257497.1"/>
    </source>
</evidence>
<keyword evidence="4" id="KW-1185">Reference proteome</keyword>
<keyword evidence="1" id="KW-0175">Coiled coil</keyword>
<evidence type="ECO:0000256" key="1">
    <source>
        <dbReference type="SAM" id="Coils"/>
    </source>
</evidence>
<feature type="compositionally biased region" description="Polar residues" evidence="2">
    <location>
        <begin position="1633"/>
        <end position="1648"/>
    </location>
</feature>
<reference evidence="3" key="1">
    <citation type="submission" date="2024-02" db="EMBL/GenBank/DDBJ databases">
        <authorList>
            <consortium name="ELIXIR-Norway"/>
            <consortium name="Elixir Norway"/>
        </authorList>
    </citation>
    <scope>NUCLEOTIDE SEQUENCE</scope>
</reference>
<feature type="compositionally biased region" description="Polar residues" evidence="2">
    <location>
        <begin position="249"/>
        <end position="276"/>
    </location>
</feature>
<feature type="compositionally biased region" description="Polar residues" evidence="2">
    <location>
        <begin position="207"/>
        <end position="229"/>
    </location>
</feature>
<proteinExistence type="predicted"/>
<evidence type="ECO:0000313" key="4">
    <source>
        <dbReference type="Proteomes" id="UP001497444"/>
    </source>
</evidence>
<dbReference type="InterPro" id="IPR008469">
    <property type="entry name" value="DREPP"/>
</dbReference>
<sequence>MAFFLRAISGSERNKNRLNDTENALRAFQLELDSIRRRVEAGDEELHSMLEMIYDSSFPESQKFLKEPTKERLKAHTATVCRLLSGLSSQGVPVTHLLLQVATKYGTEPVSEPLITLLEMVQPLLANKDIPDFTSDDLLDAIDIQWHSGSVRSSPVWGTASSRTQSPAHSASTAVSPRSPAFRKVISSLSVPITKVEGNSHDFLGANLSSSPTNMTAETPPTPPMLQSLSDRNLTAYPRRSLAWRLGTESASQSNGQSNAEPSARINATESTSEVLQSPEDEEEQGLGETLSLPNSSNGGVKLLPPVEEVEEQEESTEIPVLVPQVDASYLVSSPPHFAPLDPAVLSTDDDGEVHEAKQENSFHQDFTTVVPEGGLVPKECTKMSQTLEGSEEELEKYGLPNSAIGNLQAASEVSNDPDGMVQDEHRSPEHPVHSELTDGEPDEPKVPASISGPETNLQGAVSDTSSQGSDANAKSSKEMRSLLEEPSSSSEESSRNLDEFISTPYESSSNSEESSSSLDELISSSYESSSHSEESSSSLNSTSSRNSFKATQETAMSSEGTFEMPATVVSPMENWKYELHNVPLNLIPTVDVEKETDYLVHSKILHSLCNSEDGDVLPVISTDNGNFSDVAPEFNNQLDLLNGQEALQKVNAVETENGKAHVEMGVETLPFSGAHDAVEHAAEVLNNGSNSQAKPTSGNELAAQLSVRFGTKEDSCKGIEQSQELHDSTSVKDEVDEDNPLSACTISPEQIQNHFEDSADIMSPSVEEVSQQEPSINGTENTGMENVPEVEMEIAGLERSTTCKNSDMEERASLEDEMEPPFSSEDFTPPVSLQTVNAEGLLSCISSGQEPGAGDNEAMVFSTDAEDRGSLSSLDSGENQQTDENNDVSQGVKDGDELLPFAYFLPVQGVSEGKSGTSNIRRLNEVVANNSTVKADDHNMSKGDMQVRNGFLHMSSTTPPHLQDGQHHMESKCLSLQLRPLQQLPSKVILPSNTGHVIIASIDDIMENVQAKPVEYDSPGATKVGLELPLAEWQGDNLVDKNNLRTLLSPDSVLPQYEAFSVDQCKHSGETNEQLLQQAACTREDPSNVSDIEEVHMSVPQRNMDNLLKSRETCEDNSPVTDDNLNNSTGIQEVESKVQDDEGSQEFQPPGRITDLETTKVLDVASEPVSVLGGAQEADQQAEDAVMPQVDVLENQEVESKVQEDEGARVIEPHGRKTDLETTKVLGVASEPVSMLGGAQGPDQQAEDVVMPKVDGLENQEVESKVHEDHGARGIQPHGRKTDLETTKVLDVASEPVSILGGAQDPDQHAEDVVMPKVDGLENQEVESKLQEDEGARVIQPRGGKKDLETTKVLDVAPEPVSTLGGAQEADQQAEDAVMPQVDVLEKQEVLSNVQEDEGSREFQPPGRKAVLENTKVLDVASEPVSTLRGAQEAEQQAEDAIMPQVDVLDKQEVESNVQEDEGPREFQHLGRKADLETTKVLDVASEPVSTLGGAQEADQQAEDAVMPQVDVLNKQEVESKVQEDEGSQGFQRLGKNTDLETTEVLHVASELHSTLGGAQEADQQAQDVVMPQVDVLDKQEVESTVQEDEGSRGFQLPPERKTDLETTRVPDVASEPDSILGGGQKADQQAEESSCNSQPTVSMSSAQEDKQVQGLLASKPANQNTANLHSTQLNGRGEESVQDETKTIPCSDSIFAKSPHEAETSKARHQAEMPSFSGEVETDQSGFQKPLKNGEMTLINVAASALASNSISFNQSSPPLSTGNISYRSNSSTASGCSFAFPVSSTEYNVSPKKMALPDRRHFLQHKQKWRRWCCCCFCPSAL</sequence>
<dbReference type="Proteomes" id="UP001497444">
    <property type="component" value="Chromosome 10"/>
</dbReference>
<gene>
    <name evidence="3" type="ORF">CSSPJE1EN1_LOCUS2975</name>
</gene>
<feature type="compositionally biased region" description="Polar residues" evidence="2">
    <location>
        <begin position="453"/>
        <end position="475"/>
    </location>
</feature>
<feature type="compositionally biased region" description="Polar residues" evidence="2">
    <location>
        <begin position="1662"/>
        <end position="1676"/>
    </location>
</feature>
<name>A0ABP0VSQ1_9BRYO</name>
<feature type="compositionally biased region" description="Polar residues" evidence="2">
    <location>
        <begin position="871"/>
        <end position="890"/>
    </location>
</feature>
<dbReference type="EMBL" id="OZ020105">
    <property type="protein sequence ID" value="CAK9257497.1"/>
    <property type="molecule type" value="Genomic_DNA"/>
</dbReference>
<feature type="region of interest" description="Disordered" evidence="2">
    <location>
        <begin position="204"/>
        <end position="229"/>
    </location>
</feature>
<feature type="compositionally biased region" description="Polar residues" evidence="2">
    <location>
        <begin position="159"/>
        <end position="176"/>
    </location>
</feature>
<feature type="region of interest" description="Disordered" evidence="2">
    <location>
        <begin position="247"/>
        <end position="303"/>
    </location>
</feature>
<feature type="region of interest" description="Disordered" evidence="2">
    <location>
        <begin position="1583"/>
        <end position="1731"/>
    </location>
</feature>
<feature type="region of interest" description="Disordered" evidence="2">
    <location>
        <begin position="341"/>
        <end position="364"/>
    </location>
</feature>
<feature type="region of interest" description="Disordered" evidence="2">
    <location>
        <begin position="803"/>
        <end position="827"/>
    </location>
</feature>
<accession>A0ABP0VSQ1</accession>
<feature type="compositionally biased region" description="Basic and acidic residues" evidence="2">
    <location>
        <begin position="1600"/>
        <end position="1610"/>
    </location>
</feature>
<feature type="compositionally biased region" description="Basic and acidic residues" evidence="2">
    <location>
        <begin position="1678"/>
        <end position="1688"/>
    </location>
</feature>
<feature type="compositionally biased region" description="Polar residues" evidence="2">
    <location>
        <begin position="404"/>
        <end position="415"/>
    </location>
</feature>
<organism evidence="3 4">
    <name type="scientific">Sphagnum jensenii</name>
    <dbReference type="NCBI Taxonomy" id="128206"/>
    <lineage>
        <taxon>Eukaryota</taxon>
        <taxon>Viridiplantae</taxon>
        <taxon>Streptophyta</taxon>
        <taxon>Embryophyta</taxon>
        <taxon>Bryophyta</taxon>
        <taxon>Sphagnophytina</taxon>
        <taxon>Sphagnopsida</taxon>
        <taxon>Sphagnales</taxon>
        <taxon>Sphagnaceae</taxon>
        <taxon>Sphagnum</taxon>
    </lineage>
</organism>